<dbReference type="Proteomes" id="UP001596321">
    <property type="component" value="Unassembled WGS sequence"/>
</dbReference>
<dbReference type="EMBL" id="JBHSUW010000001">
    <property type="protein sequence ID" value="MFC6505358.1"/>
    <property type="molecule type" value="Genomic_DNA"/>
</dbReference>
<evidence type="ECO:0000313" key="1">
    <source>
        <dbReference type="EMBL" id="MFC6505358.1"/>
    </source>
</evidence>
<proteinExistence type="predicted"/>
<accession>A0ABW1Y4P6</accession>
<protein>
    <submittedName>
        <fullName evidence="1">Uncharacterized protein</fullName>
    </submittedName>
</protein>
<organism evidence="1 2">
    <name type="scientific">Streptomyces plicatus</name>
    <dbReference type="NCBI Taxonomy" id="1922"/>
    <lineage>
        <taxon>Bacteria</taxon>
        <taxon>Bacillati</taxon>
        <taxon>Actinomycetota</taxon>
        <taxon>Actinomycetes</taxon>
        <taxon>Kitasatosporales</taxon>
        <taxon>Streptomycetaceae</taxon>
        <taxon>Streptomyces</taxon>
        <taxon>Streptomyces rochei group</taxon>
    </lineage>
</organism>
<name>A0ABW1Y4P6_STRPL</name>
<reference evidence="2" key="1">
    <citation type="journal article" date="2019" name="Int. J. Syst. Evol. Microbiol.">
        <title>The Global Catalogue of Microorganisms (GCM) 10K type strain sequencing project: providing services to taxonomists for standard genome sequencing and annotation.</title>
        <authorList>
            <consortium name="The Broad Institute Genomics Platform"/>
            <consortium name="The Broad Institute Genome Sequencing Center for Infectious Disease"/>
            <person name="Wu L."/>
            <person name="Ma J."/>
        </authorList>
    </citation>
    <scope>NUCLEOTIDE SEQUENCE [LARGE SCALE GENOMIC DNA]</scope>
    <source>
        <strain evidence="2">JCM 4504</strain>
    </source>
</reference>
<keyword evidence="2" id="KW-1185">Reference proteome</keyword>
<evidence type="ECO:0000313" key="2">
    <source>
        <dbReference type="Proteomes" id="UP001596321"/>
    </source>
</evidence>
<sequence>MPAVLDRISGMEPLSVQRVRVLVDYYGLCLQDADDAWLPAMFPEGFAAGDFGTERPGRIDLTSAGHTQHVVVTAEVWEHEPPLLGGPWDKTATARIECRSGTLRLWSMGGPGLEDIALPSAPATWNARIFCTGRQEAAAASRDGVPDGVEQYVVQFWPVEGAG</sequence>
<gene>
    <name evidence="1" type="ORF">ACFQFF_28725</name>
</gene>
<dbReference type="RefSeq" id="WP_031019630.1">
    <property type="nucleotide sequence ID" value="NZ_JBHSUW010000001.1"/>
</dbReference>
<comment type="caution">
    <text evidence="1">The sequence shown here is derived from an EMBL/GenBank/DDBJ whole genome shotgun (WGS) entry which is preliminary data.</text>
</comment>